<keyword evidence="3" id="KW-1003">Cell membrane</keyword>
<dbReference type="PANTHER" id="PTHR43045:SF1">
    <property type="entry name" value="SHIKIMATE TRANSPORTER"/>
    <property type="match status" value="1"/>
</dbReference>
<proteinExistence type="predicted"/>
<name>T1CDW7_9ZZZZ</name>
<dbReference type="GO" id="GO:0005886">
    <property type="term" value="C:plasma membrane"/>
    <property type="evidence" value="ECO:0007669"/>
    <property type="project" value="UniProtKB-SubCell"/>
</dbReference>
<dbReference type="AlphaFoldDB" id="T1CDW7"/>
<keyword evidence="4" id="KW-0812">Transmembrane</keyword>
<dbReference type="Pfam" id="PF07690">
    <property type="entry name" value="MFS_1"/>
    <property type="match status" value="1"/>
</dbReference>
<feature type="transmembrane region" description="Helical" evidence="4">
    <location>
        <begin position="30"/>
        <end position="48"/>
    </location>
</feature>
<keyword evidence="4" id="KW-0472">Membrane</keyword>
<dbReference type="SUPFAM" id="SSF103473">
    <property type="entry name" value="MFS general substrate transporter"/>
    <property type="match status" value="1"/>
</dbReference>
<evidence type="ECO:0000259" key="5">
    <source>
        <dbReference type="PROSITE" id="PS50850"/>
    </source>
</evidence>
<keyword evidence="2" id="KW-0813">Transport</keyword>
<comment type="subcellular location">
    <subcellularLocation>
        <location evidence="1">Cell membrane</location>
        <topology evidence="1">Multi-pass membrane protein</topology>
    </subcellularLocation>
</comment>
<dbReference type="GO" id="GO:0022857">
    <property type="term" value="F:transmembrane transporter activity"/>
    <property type="evidence" value="ECO:0007669"/>
    <property type="project" value="InterPro"/>
</dbReference>
<feature type="non-terminal residue" evidence="6">
    <location>
        <position position="238"/>
    </location>
</feature>
<organism evidence="6">
    <name type="scientific">mine drainage metagenome</name>
    <dbReference type="NCBI Taxonomy" id="410659"/>
    <lineage>
        <taxon>unclassified sequences</taxon>
        <taxon>metagenomes</taxon>
        <taxon>ecological metagenomes</taxon>
    </lineage>
</organism>
<evidence type="ECO:0000313" key="6">
    <source>
        <dbReference type="EMBL" id="EQD64094.1"/>
    </source>
</evidence>
<evidence type="ECO:0000256" key="4">
    <source>
        <dbReference type="SAM" id="Phobius"/>
    </source>
</evidence>
<feature type="domain" description="Major facilitator superfamily (MFS) profile" evidence="5">
    <location>
        <begin position="1"/>
        <end position="238"/>
    </location>
</feature>
<dbReference type="Gene3D" id="1.20.1250.20">
    <property type="entry name" value="MFS general substrate transporter like domains"/>
    <property type="match status" value="1"/>
</dbReference>
<evidence type="ECO:0000256" key="1">
    <source>
        <dbReference type="ARBA" id="ARBA00004651"/>
    </source>
</evidence>
<sequence length="238" mass="25838">MGRSLGAVARVAGSTVLGNYIGDRIGRKALLTWSIVGFSVFTAALGIVPSYKTIGIFSPLLIYLLVILAGTFAGAEYGGGAALAMESVKKERRNIVGAFVQSGYGTGYFVVVLVALSLSHFLGSVSFDAYGWRYVFILALIPGMLTLVIRRLSHESPVFKEMQQKKDLSSSPAGEMVKRSLKSMFPAIMIMTGLLFINMSTFSFYPVLESSFLKITGNTYYYTLLLINFVSLLGVWSG</sequence>
<accession>T1CDW7</accession>
<feature type="transmembrane region" description="Helical" evidence="4">
    <location>
        <begin position="185"/>
        <end position="207"/>
    </location>
</feature>
<evidence type="ECO:0000256" key="2">
    <source>
        <dbReference type="ARBA" id="ARBA00022448"/>
    </source>
</evidence>
<feature type="transmembrane region" description="Helical" evidence="4">
    <location>
        <begin position="130"/>
        <end position="149"/>
    </location>
</feature>
<feature type="transmembrane region" description="Helical" evidence="4">
    <location>
        <begin position="219"/>
        <end position="236"/>
    </location>
</feature>
<comment type="caution">
    <text evidence="6">The sequence shown here is derived from an EMBL/GenBank/DDBJ whole genome shotgun (WGS) entry which is preliminary data.</text>
</comment>
<evidence type="ECO:0000256" key="3">
    <source>
        <dbReference type="ARBA" id="ARBA00022475"/>
    </source>
</evidence>
<protein>
    <submittedName>
        <fullName evidence="6">Transport protein</fullName>
    </submittedName>
</protein>
<dbReference type="PANTHER" id="PTHR43045">
    <property type="entry name" value="SHIKIMATE TRANSPORTER"/>
    <property type="match status" value="1"/>
</dbReference>
<feature type="transmembrane region" description="Helical" evidence="4">
    <location>
        <begin position="60"/>
        <end position="83"/>
    </location>
</feature>
<gene>
    <name evidence="6" type="ORF">B1B_06715</name>
</gene>
<dbReference type="EMBL" id="AUZY01004254">
    <property type="protein sequence ID" value="EQD64094.1"/>
    <property type="molecule type" value="Genomic_DNA"/>
</dbReference>
<dbReference type="InterPro" id="IPR020846">
    <property type="entry name" value="MFS_dom"/>
</dbReference>
<dbReference type="InterPro" id="IPR036259">
    <property type="entry name" value="MFS_trans_sf"/>
</dbReference>
<feature type="transmembrane region" description="Helical" evidence="4">
    <location>
        <begin position="95"/>
        <end position="118"/>
    </location>
</feature>
<dbReference type="PROSITE" id="PS50850">
    <property type="entry name" value="MFS"/>
    <property type="match status" value="1"/>
</dbReference>
<dbReference type="InterPro" id="IPR011701">
    <property type="entry name" value="MFS"/>
</dbReference>
<reference evidence="6" key="2">
    <citation type="journal article" date="2014" name="ISME J.">
        <title>Microbial stratification in low pH oxic and suboxic macroscopic growths along an acid mine drainage.</title>
        <authorList>
            <person name="Mendez-Garcia C."/>
            <person name="Mesa V."/>
            <person name="Sprenger R.R."/>
            <person name="Richter M."/>
            <person name="Diez M.S."/>
            <person name="Solano J."/>
            <person name="Bargiela R."/>
            <person name="Golyshina O.V."/>
            <person name="Manteca A."/>
            <person name="Ramos J.L."/>
            <person name="Gallego J.R."/>
            <person name="Llorente I."/>
            <person name="Martins Dos Santos V.A."/>
            <person name="Jensen O.N."/>
            <person name="Pelaez A.I."/>
            <person name="Sanchez J."/>
            <person name="Ferrer M."/>
        </authorList>
    </citation>
    <scope>NUCLEOTIDE SEQUENCE</scope>
</reference>
<reference evidence="6" key="1">
    <citation type="submission" date="2013-08" db="EMBL/GenBank/DDBJ databases">
        <authorList>
            <person name="Mendez C."/>
            <person name="Richter M."/>
            <person name="Ferrer M."/>
            <person name="Sanchez J."/>
        </authorList>
    </citation>
    <scope>NUCLEOTIDE SEQUENCE</scope>
</reference>
<keyword evidence="4" id="KW-1133">Transmembrane helix</keyword>